<dbReference type="RefSeq" id="WP_143434590.1">
    <property type="nucleotide sequence ID" value="NZ_BMKF01000001.1"/>
</dbReference>
<comment type="caution">
    <text evidence="1">The sequence shown here is derived from an EMBL/GenBank/DDBJ whole genome shotgun (WGS) entry which is preliminary data.</text>
</comment>
<protein>
    <submittedName>
        <fullName evidence="1">Uncharacterized protein</fullName>
    </submittedName>
</protein>
<keyword evidence="2" id="KW-1185">Reference proteome</keyword>
<name>A0ABQ1J1Q8_9PROT</name>
<evidence type="ECO:0000313" key="1">
    <source>
        <dbReference type="EMBL" id="GGB57606.1"/>
    </source>
</evidence>
<evidence type="ECO:0000313" key="2">
    <source>
        <dbReference type="Proteomes" id="UP000628854"/>
    </source>
</evidence>
<sequence length="257" mass="28958">MARSREKGPWFWRGMIGAMLASVFGLFALAAFTAAPATVAETGCRMDRKDPAHTVLLIDQSDPFNPNDLGWVNEFVDNEARTLPRFGRLTVVTPNSADPYDAKIIYSHCSPGSADHANAFLQNPRMIEDTWRDTFYEPMAKEIETALMDKRQPSSPLFEAVYSVADRADFQSSRGDRRIILISDLMQHSEEFSMYRSGTNKEAFSRTRIAGQMPQMSGVEIVARVVPRQEYDLPMSDVKAFWNDYFAQTGAQFSSVN</sequence>
<dbReference type="Proteomes" id="UP000628854">
    <property type="component" value="Unassembled WGS sequence"/>
</dbReference>
<dbReference type="EMBL" id="BMKF01000001">
    <property type="protein sequence ID" value="GGB57606.1"/>
    <property type="molecule type" value="Genomic_DNA"/>
</dbReference>
<organism evidence="1 2">
    <name type="scientific">Henriciella pelagia</name>
    <dbReference type="NCBI Taxonomy" id="1977912"/>
    <lineage>
        <taxon>Bacteria</taxon>
        <taxon>Pseudomonadati</taxon>
        <taxon>Pseudomonadota</taxon>
        <taxon>Alphaproteobacteria</taxon>
        <taxon>Hyphomonadales</taxon>
        <taxon>Hyphomonadaceae</taxon>
        <taxon>Henriciella</taxon>
    </lineage>
</organism>
<reference evidence="2" key="1">
    <citation type="journal article" date="2019" name="Int. J. Syst. Evol. Microbiol.">
        <title>The Global Catalogue of Microorganisms (GCM) 10K type strain sequencing project: providing services to taxonomists for standard genome sequencing and annotation.</title>
        <authorList>
            <consortium name="The Broad Institute Genomics Platform"/>
            <consortium name="The Broad Institute Genome Sequencing Center for Infectious Disease"/>
            <person name="Wu L."/>
            <person name="Ma J."/>
        </authorList>
    </citation>
    <scope>NUCLEOTIDE SEQUENCE [LARGE SCALE GENOMIC DNA]</scope>
    <source>
        <strain evidence="2">CGMCC 1.15928</strain>
    </source>
</reference>
<accession>A0ABQ1J1Q8</accession>
<gene>
    <name evidence="1" type="ORF">GCM10011503_02490</name>
</gene>
<proteinExistence type="predicted"/>